<evidence type="ECO:0000313" key="3">
    <source>
        <dbReference type="Proteomes" id="UP000321685"/>
    </source>
</evidence>
<gene>
    <name evidence="2" type="ORF">PSU4_58880</name>
</gene>
<evidence type="ECO:0000256" key="1">
    <source>
        <dbReference type="SAM" id="MobiDB-lite"/>
    </source>
</evidence>
<dbReference type="Proteomes" id="UP000321685">
    <property type="component" value="Unassembled WGS sequence"/>
</dbReference>
<keyword evidence="3" id="KW-1185">Reference proteome</keyword>
<name>A0A511DT49_9PSEU</name>
<evidence type="ECO:0000313" key="2">
    <source>
        <dbReference type="EMBL" id="GEL26934.1"/>
    </source>
</evidence>
<accession>A0A511DT49</accession>
<organism evidence="2 3">
    <name type="scientific">Pseudonocardia sulfidoxydans NBRC 16205</name>
    <dbReference type="NCBI Taxonomy" id="1223511"/>
    <lineage>
        <taxon>Bacteria</taxon>
        <taxon>Bacillati</taxon>
        <taxon>Actinomycetota</taxon>
        <taxon>Actinomycetes</taxon>
        <taxon>Pseudonocardiales</taxon>
        <taxon>Pseudonocardiaceae</taxon>
        <taxon>Pseudonocardia</taxon>
    </lineage>
</organism>
<feature type="region of interest" description="Disordered" evidence="1">
    <location>
        <begin position="538"/>
        <end position="591"/>
    </location>
</feature>
<proteinExistence type="predicted"/>
<dbReference type="RefSeq" id="WP_186817259.1">
    <property type="nucleotide sequence ID" value="NZ_BJVJ01000124.1"/>
</dbReference>
<dbReference type="EMBL" id="BJVJ01000124">
    <property type="protein sequence ID" value="GEL26934.1"/>
    <property type="molecule type" value="Genomic_DNA"/>
</dbReference>
<sequence length="645" mass="68889">MSADPPLSSRLLNADPVGRHVIARLLDFFADTTPWPRRLWDLSSILALREIAQAGDWVRDRVLSAGALGWYRHALERQLGPDRGLGNSALRRELTALLRSELAPDSRERRRLVQLLPMITSGYLGRWALAVDSPQPPSPERLARAIATHLLDSGHSNGSLHRWAHALSTNPDATIGDLLAEATTLAERADQEFEVLVPFISVPDPGRLAAHLPEWQSPAETSAWLAQHGVAEPPRHNGAFVYTFHAKDPAAAGRAAAANVQRLEARRTYARGAPRPLVPVGRIWVAGHPRPLPLAPASRGANILSLESEGTMYVTDAGERIDEALELAAPLNDGSVATAATGAWAAIESLLTHPGDQADIEEGKVVAADRLAAIVTCSWPRAEFTALSYRHRPGTPDELARALAASTRNLDRSRALAQNLRGEDTLTLARPTDVAAAQRMRAVLASPRAQLGDVRSTLCGVFRRLYRQRNIVVHGGSTSAIALDATVRTIAPLVGAGFDRLVHAQITNRVQPLELAARAENSLILVDDPLVEQQLITRSPDLHPGAGRAGRRPQGGPGGGTAGAGRCPGVPGDVGPRLDQDPVGGHLNGGRELADAVTGHWDRKRPVAGEPLAVPSWSGMIRHQACAVRCSPSPAPSPGPARRGG</sequence>
<comment type="caution">
    <text evidence="2">The sequence shown here is derived from an EMBL/GenBank/DDBJ whole genome shotgun (WGS) entry which is preliminary data.</text>
</comment>
<evidence type="ECO:0008006" key="4">
    <source>
        <dbReference type="Google" id="ProtNLM"/>
    </source>
</evidence>
<dbReference type="AlphaFoldDB" id="A0A511DT49"/>
<reference evidence="2 3" key="1">
    <citation type="submission" date="2019-07" db="EMBL/GenBank/DDBJ databases">
        <title>Whole genome shotgun sequence of Pseudonocardia sulfidoxydans NBRC 16205.</title>
        <authorList>
            <person name="Hosoyama A."/>
            <person name="Uohara A."/>
            <person name="Ohji S."/>
            <person name="Ichikawa N."/>
        </authorList>
    </citation>
    <scope>NUCLEOTIDE SEQUENCE [LARGE SCALE GENOMIC DNA]</scope>
    <source>
        <strain evidence="2 3">NBRC 16205</strain>
    </source>
</reference>
<protein>
    <recommendedName>
        <fullName evidence="4">Integrase</fullName>
    </recommendedName>
</protein>
<feature type="compositionally biased region" description="Gly residues" evidence="1">
    <location>
        <begin position="553"/>
        <end position="563"/>
    </location>
</feature>